<dbReference type="InterPro" id="IPR010982">
    <property type="entry name" value="Lambda_DNA-bd_dom_sf"/>
</dbReference>
<dbReference type="AlphaFoldDB" id="A0A1T4XNL4"/>
<dbReference type="GO" id="GO:0003677">
    <property type="term" value="F:DNA binding"/>
    <property type="evidence" value="ECO:0007669"/>
    <property type="project" value="InterPro"/>
</dbReference>
<dbReference type="Proteomes" id="UP000190027">
    <property type="component" value="Unassembled WGS sequence"/>
</dbReference>
<dbReference type="Gene3D" id="1.10.287.130">
    <property type="match status" value="1"/>
</dbReference>
<keyword evidence="5" id="KW-0418">Kinase</keyword>
<keyword evidence="4" id="KW-0808">Transferase</keyword>
<feature type="domain" description="HTH cro/C1-type" evidence="9">
    <location>
        <begin position="22"/>
        <end position="76"/>
    </location>
</feature>
<evidence type="ECO:0000313" key="10">
    <source>
        <dbReference type="EMBL" id="SKA90665.1"/>
    </source>
</evidence>
<evidence type="ECO:0000256" key="2">
    <source>
        <dbReference type="ARBA" id="ARBA00012438"/>
    </source>
</evidence>
<keyword evidence="11" id="KW-1185">Reference proteome</keyword>
<dbReference type="SMART" id="SM00086">
    <property type="entry name" value="PAC"/>
    <property type="match status" value="2"/>
</dbReference>
<sequence length="601" mass="68162">MHETLPDDQPTSKLRRLFGHTLARLRAEAGITRSALAQRAGLSRDRIFALENGLASPSLDLLEQLGLALGVDPVQFLLQDNLDELRSQGRNEGRFEDLFESTPISLWEEDLSDLFLYFDELRGQGIRDFRRYFAEHPEKLAECARRVKILNVNKATLEMLNAPSKEALFAGLGQVLGDDSDEVFLEEMAVLAEGGREFHGEITHRTLDGQPRHLVIHFQLLDNPLASGRVVVSLIDVTRQKATEQALRLSQARLDRAQEIARFGCFEQNLQTGETFWSDQTYRLMGHEPGSIVPTLQLVRTQIHPEDRPELVEKHEQAARAGESYEHVVRIKHPNGELCHLHFRASVEMDSKGRPLRIIGAIQDVSEQRRMEQMRRDVEHIMRHDLQTPLAAAATAARAFKDDDNLRPPQRFVLQEIERTTNRVLTMVRRHRDMFRMETGRYGLRPRSVDLTDVARTVRRELSTLLLEGRVDLHIRCNARPLREEDTLLLDADPFLLQTMLGNLVQNAVEASAPEEQVTLLLDTLPDGKRIQVHNHAPVPETVRETFFEKYATAGKSQGTGLGTYSARLIARTLGGDIHMETSEKRGTTLTVYLPVQAPTI</sequence>
<evidence type="ECO:0000256" key="5">
    <source>
        <dbReference type="ARBA" id="ARBA00022777"/>
    </source>
</evidence>
<dbReference type="InterPro" id="IPR036097">
    <property type="entry name" value="HisK_dim/P_sf"/>
</dbReference>
<evidence type="ECO:0000259" key="7">
    <source>
        <dbReference type="PROSITE" id="PS50112"/>
    </source>
</evidence>
<comment type="catalytic activity">
    <reaction evidence="1">
        <text>ATP + protein L-histidine = ADP + protein N-phospho-L-histidine.</text>
        <dbReference type="EC" id="2.7.13.3"/>
    </reaction>
</comment>
<dbReference type="InterPro" id="IPR000700">
    <property type="entry name" value="PAS-assoc_C"/>
</dbReference>
<dbReference type="InterPro" id="IPR005467">
    <property type="entry name" value="His_kinase_dom"/>
</dbReference>
<dbReference type="InterPro" id="IPR001610">
    <property type="entry name" value="PAC"/>
</dbReference>
<dbReference type="EC" id="2.7.13.3" evidence="2"/>
<dbReference type="InterPro" id="IPR052162">
    <property type="entry name" value="Sensor_kinase/Photoreceptor"/>
</dbReference>
<evidence type="ECO:0000259" key="6">
    <source>
        <dbReference type="PROSITE" id="PS50109"/>
    </source>
</evidence>
<evidence type="ECO:0000313" key="11">
    <source>
        <dbReference type="Proteomes" id="UP000190027"/>
    </source>
</evidence>
<keyword evidence="3" id="KW-0597">Phosphoprotein</keyword>
<evidence type="ECO:0000256" key="4">
    <source>
        <dbReference type="ARBA" id="ARBA00022679"/>
    </source>
</evidence>
<dbReference type="InterPro" id="IPR013655">
    <property type="entry name" value="PAS_fold_3"/>
</dbReference>
<dbReference type="InterPro" id="IPR000014">
    <property type="entry name" value="PAS"/>
</dbReference>
<dbReference type="InterPro" id="IPR036890">
    <property type="entry name" value="HATPase_C_sf"/>
</dbReference>
<feature type="domain" description="PAS" evidence="7">
    <location>
        <begin position="275"/>
        <end position="322"/>
    </location>
</feature>
<dbReference type="OrthoDB" id="9787818at2"/>
<dbReference type="SUPFAM" id="SSF47384">
    <property type="entry name" value="Homodimeric domain of signal transducing histidine kinase"/>
    <property type="match status" value="1"/>
</dbReference>
<dbReference type="Pfam" id="PF00512">
    <property type="entry name" value="HisKA"/>
    <property type="match status" value="1"/>
</dbReference>
<evidence type="ECO:0000259" key="9">
    <source>
        <dbReference type="PROSITE" id="PS50943"/>
    </source>
</evidence>
<dbReference type="PROSITE" id="PS50112">
    <property type="entry name" value="PAS"/>
    <property type="match status" value="1"/>
</dbReference>
<dbReference type="Gene3D" id="1.10.260.40">
    <property type="entry name" value="lambda repressor-like DNA-binding domains"/>
    <property type="match status" value="1"/>
</dbReference>
<dbReference type="Pfam" id="PF08447">
    <property type="entry name" value="PAS_3"/>
    <property type="match status" value="1"/>
</dbReference>
<gene>
    <name evidence="10" type="ORF">SAMN02745704_02253</name>
</gene>
<dbReference type="Pfam" id="PF02518">
    <property type="entry name" value="HATPase_c"/>
    <property type="match status" value="1"/>
</dbReference>
<dbReference type="InterPro" id="IPR003661">
    <property type="entry name" value="HisK_dim/P_dom"/>
</dbReference>
<feature type="domain" description="PAC" evidence="8">
    <location>
        <begin position="325"/>
        <end position="377"/>
    </location>
</feature>
<feature type="domain" description="Histidine kinase" evidence="6">
    <location>
        <begin position="381"/>
        <end position="598"/>
    </location>
</feature>
<dbReference type="InterPro" id="IPR003594">
    <property type="entry name" value="HATPase_dom"/>
</dbReference>
<proteinExistence type="predicted"/>
<dbReference type="CDD" id="cd00093">
    <property type="entry name" value="HTH_XRE"/>
    <property type="match status" value="1"/>
</dbReference>
<evidence type="ECO:0000256" key="1">
    <source>
        <dbReference type="ARBA" id="ARBA00000085"/>
    </source>
</evidence>
<dbReference type="PANTHER" id="PTHR43304:SF1">
    <property type="entry name" value="PAC DOMAIN-CONTAINING PROTEIN"/>
    <property type="match status" value="1"/>
</dbReference>
<name>A0A1T4XNL4_9BACT</name>
<dbReference type="PROSITE" id="PS50113">
    <property type="entry name" value="PAC"/>
    <property type="match status" value="1"/>
</dbReference>
<dbReference type="PROSITE" id="PS50943">
    <property type="entry name" value="HTH_CROC1"/>
    <property type="match status" value="1"/>
</dbReference>
<dbReference type="NCBIfam" id="TIGR00229">
    <property type="entry name" value="sensory_box"/>
    <property type="match status" value="1"/>
</dbReference>
<dbReference type="PROSITE" id="PS50109">
    <property type="entry name" value="HIS_KIN"/>
    <property type="match status" value="1"/>
</dbReference>
<dbReference type="Gene3D" id="2.10.70.100">
    <property type="match status" value="1"/>
</dbReference>
<reference evidence="10 11" key="1">
    <citation type="submission" date="2017-02" db="EMBL/GenBank/DDBJ databases">
        <authorList>
            <person name="Peterson S.W."/>
        </authorList>
    </citation>
    <scope>NUCLEOTIDE SEQUENCE [LARGE SCALE GENOMIC DNA]</scope>
    <source>
        <strain evidence="10 11">DSM 16080</strain>
    </source>
</reference>
<dbReference type="RefSeq" id="WP_078717798.1">
    <property type="nucleotide sequence ID" value="NZ_FUYC01000012.1"/>
</dbReference>
<dbReference type="SUPFAM" id="SSF47413">
    <property type="entry name" value="lambda repressor-like DNA-binding domains"/>
    <property type="match status" value="1"/>
</dbReference>
<dbReference type="SMART" id="SM00387">
    <property type="entry name" value="HATPase_c"/>
    <property type="match status" value="1"/>
</dbReference>
<organism evidence="10 11">
    <name type="scientific">Paucidesulfovibrio gracilis DSM 16080</name>
    <dbReference type="NCBI Taxonomy" id="1121449"/>
    <lineage>
        <taxon>Bacteria</taxon>
        <taxon>Pseudomonadati</taxon>
        <taxon>Thermodesulfobacteriota</taxon>
        <taxon>Desulfovibrionia</taxon>
        <taxon>Desulfovibrionales</taxon>
        <taxon>Desulfovibrionaceae</taxon>
        <taxon>Paucidesulfovibrio</taxon>
    </lineage>
</organism>
<dbReference type="GO" id="GO:0000155">
    <property type="term" value="F:phosphorelay sensor kinase activity"/>
    <property type="evidence" value="ECO:0007669"/>
    <property type="project" value="InterPro"/>
</dbReference>
<accession>A0A1T4XNL4</accession>
<dbReference type="SUPFAM" id="SSF55785">
    <property type="entry name" value="PYP-like sensor domain (PAS domain)"/>
    <property type="match status" value="2"/>
</dbReference>
<dbReference type="SMART" id="SM00530">
    <property type="entry name" value="HTH_XRE"/>
    <property type="match status" value="1"/>
</dbReference>
<dbReference type="InterPro" id="IPR001387">
    <property type="entry name" value="Cro/C1-type_HTH"/>
</dbReference>
<dbReference type="Gene3D" id="3.30.565.10">
    <property type="entry name" value="Histidine kinase-like ATPase, C-terminal domain"/>
    <property type="match status" value="1"/>
</dbReference>
<dbReference type="STRING" id="1121449.SAMN02745704_02253"/>
<dbReference type="InterPro" id="IPR035965">
    <property type="entry name" value="PAS-like_dom_sf"/>
</dbReference>
<evidence type="ECO:0000256" key="3">
    <source>
        <dbReference type="ARBA" id="ARBA00022553"/>
    </source>
</evidence>
<dbReference type="CDD" id="cd00130">
    <property type="entry name" value="PAS"/>
    <property type="match status" value="1"/>
</dbReference>
<dbReference type="EMBL" id="FUYC01000012">
    <property type="protein sequence ID" value="SKA90665.1"/>
    <property type="molecule type" value="Genomic_DNA"/>
</dbReference>
<dbReference type="Gene3D" id="3.30.450.20">
    <property type="entry name" value="PAS domain"/>
    <property type="match status" value="2"/>
</dbReference>
<dbReference type="Pfam" id="PF13426">
    <property type="entry name" value="PAS_9"/>
    <property type="match status" value="1"/>
</dbReference>
<protein>
    <recommendedName>
        <fullName evidence="2">histidine kinase</fullName>
        <ecNumber evidence="2">2.7.13.3</ecNumber>
    </recommendedName>
</protein>
<dbReference type="Pfam" id="PF13560">
    <property type="entry name" value="HTH_31"/>
    <property type="match status" value="1"/>
</dbReference>
<dbReference type="SUPFAM" id="SSF55874">
    <property type="entry name" value="ATPase domain of HSP90 chaperone/DNA topoisomerase II/histidine kinase"/>
    <property type="match status" value="1"/>
</dbReference>
<dbReference type="SMART" id="SM00388">
    <property type="entry name" value="HisKA"/>
    <property type="match status" value="1"/>
</dbReference>
<dbReference type="PANTHER" id="PTHR43304">
    <property type="entry name" value="PHYTOCHROME-LIKE PROTEIN CPH1"/>
    <property type="match status" value="1"/>
</dbReference>
<evidence type="ECO:0000259" key="8">
    <source>
        <dbReference type="PROSITE" id="PS50113"/>
    </source>
</evidence>